<reference evidence="6" key="1">
    <citation type="submission" date="2015-12" db="EMBL/GenBank/DDBJ databases">
        <title>Update maize B73 reference genome by single molecule sequencing technologies.</title>
        <authorList>
            <consortium name="Maize Genome Sequencing Project"/>
            <person name="Ware D."/>
        </authorList>
    </citation>
    <scope>NUCLEOTIDE SEQUENCE [LARGE SCALE GENOMIC DNA]</scope>
    <source>
        <tissue evidence="6">Seedling</tissue>
    </source>
</reference>
<dbReference type="GO" id="GO:0003677">
    <property type="term" value="F:DNA binding"/>
    <property type="evidence" value="ECO:0007669"/>
    <property type="project" value="UniProtKB-KW"/>
</dbReference>
<feature type="region of interest" description="Disordered" evidence="5">
    <location>
        <begin position="1"/>
        <end position="45"/>
    </location>
</feature>
<keyword evidence="1" id="KW-0805">Transcription regulation</keyword>
<dbReference type="Pfam" id="PF02365">
    <property type="entry name" value="NAM"/>
    <property type="match status" value="1"/>
</dbReference>
<protein>
    <submittedName>
        <fullName evidence="6">Uncharacterized protein</fullName>
    </submittedName>
</protein>
<keyword evidence="2" id="KW-0238">DNA-binding</keyword>
<dbReference type="PROSITE" id="PS51005">
    <property type="entry name" value="NAC"/>
    <property type="match status" value="1"/>
</dbReference>
<dbReference type="InterPro" id="IPR036093">
    <property type="entry name" value="NAC_dom_sf"/>
</dbReference>
<gene>
    <name evidence="6" type="ORF">ZEAMMB73_Zm00001d006616</name>
</gene>
<evidence type="ECO:0000256" key="5">
    <source>
        <dbReference type="SAM" id="MobiDB-lite"/>
    </source>
</evidence>
<dbReference type="GO" id="GO:0006355">
    <property type="term" value="P:regulation of DNA-templated transcription"/>
    <property type="evidence" value="ECO:0007669"/>
    <property type="project" value="InterPro"/>
</dbReference>
<dbReference type="STRING" id="4577.A0A1D6EZ51"/>
<evidence type="ECO:0000256" key="1">
    <source>
        <dbReference type="ARBA" id="ARBA00023015"/>
    </source>
</evidence>
<evidence type="ECO:0000256" key="4">
    <source>
        <dbReference type="ARBA" id="ARBA00023242"/>
    </source>
</evidence>
<sequence length="123" mass="13483">MPSAPSHSLFPCPHAPPSPADRPALLHRNISRGPGESTKNPSADHSTAACSIWTLPTDSVRLSATEPGFRFDPTDEELVVHYLKKKAAIIAFTSSIRGSYLCACLEATFGEQEWYSSPRDHKY</sequence>
<proteinExistence type="predicted"/>
<organism evidence="6">
    <name type="scientific">Zea mays</name>
    <name type="common">Maize</name>
    <dbReference type="NCBI Taxonomy" id="4577"/>
    <lineage>
        <taxon>Eukaryota</taxon>
        <taxon>Viridiplantae</taxon>
        <taxon>Streptophyta</taxon>
        <taxon>Embryophyta</taxon>
        <taxon>Tracheophyta</taxon>
        <taxon>Spermatophyta</taxon>
        <taxon>Magnoliopsida</taxon>
        <taxon>Liliopsida</taxon>
        <taxon>Poales</taxon>
        <taxon>Poaceae</taxon>
        <taxon>PACMAD clade</taxon>
        <taxon>Panicoideae</taxon>
        <taxon>Andropogonodae</taxon>
        <taxon>Andropogoneae</taxon>
        <taxon>Tripsacinae</taxon>
        <taxon>Zea</taxon>
    </lineage>
</organism>
<keyword evidence="3" id="KW-0804">Transcription</keyword>
<name>A0A1D6EZ51_MAIZE</name>
<dbReference type="InParanoid" id="A0A1D6EZ51"/>
<accession>A0A1D6EZ51</accession>
<dbReference type="SUPFAM" id="SSF101941">
    <property type="entry name" value="NAC domain"/>
    <property type="match status" value="1"/>
</dbReference>
<evidence type="ECO:0000256" key="2">
    <source>
        <dbReference type="ARBA" id="ARBA00023125"/>
    </source>
</evidence>
<evidence type="ECO:0000313" key="6">
    <source>
        <dbReference type="EMBL" id="ONM24557.1"/>
    </source>
</evidence>
<dbReference type="InterPro" id="IPR003441">
    <property type="entry name" value="NAC-dom"/>
</dbReference>
<dbReference type="EMBL" id="CM007648">
    <property type="protein sequence ID" value="ONM24557.1"/>
    <property type="molecule type" value="Genomic_DNA"/>
</dbReference>
<evidence type="ECO:0000256" key="3">
    <source>
        <dbReference type="ARBA" id="ARBA00023163"/>
    </source>
</evidence>
<keyword evidence="4" id="KW-0539">Nucleus</keyword>
<dbReference type="AlphaFoldDB" id="A0A1D6EZ51"/>
<dbReference type="SMR" id="A0A1D6EZ51"/>